<gene>
    <name evidence="2" type="ORF">ACFFMS_12710</name>
</gene>
<sequence length="110" mass="12579">MNSIIKNLDLHAQGNWLPIALSLLLFLYALLMPKKGIGWRDFYITFGIIGYFAWIADSVLGKILNVVDYGTPNLTGLDEFLCYSLIPSSLSVIYLNYLKKTNKWILYKLN</sequence>
<proteinExistence type="predicted"/>
<organism evidence="2 3">
    <name type="scientific">Ectobacillus funiculus</name>
    <dbReference type="NCBI Taxonomy" id="137993"/>
    <lineage>
        <taxon>Bacteria</taxon>
        <taxon>Bacillati</taxon>
        <taxon>Bacillota</taxon>
        <taxon>Bacilli</taxon>
        <taxon>Bacillales</taxon>
        <taxon>Bacillaceae</taxon>
        <taxon>Ectobacillus</taxon>
    </lineage>
</organism>
<keyword evidence="1" id="KW-1133">Transmembrane helix</keyword>
<evidence type="ECO:0000313" key="3">
    <source>
        <dbReference type="Proteomes" id="UP001589609"/>
    </source>
</evidence>
<evidence type="ECO:0000313" key="2">
    <source>
        <dbReference type="EMBL" id="MFB9759301.1"/>
    </source>
</evidence>
<feature type="transmembrane region" description="Helical" evidence="1">
    <location>
        <begin position="42"/>
        <end position="60"/>
    </location>
</feature>
<feature type="transmembrane region" description="Helical" evidence="1">
    <location>
        <begin position="80"/>
        <end position="98"/>
    </location>
</feature>
<accession>A0ABV5WFB8</accession>
<feature type="transmembrane region" description="Helical" evidence="1">
    <location>
        <begin position="12"/>
        <end position="30"/>
    </location>
</feature>
<keyword evidence="1" id="KW-0472">Membrane</keyword>
<keyword evidence="1" id="KW-0812">Transmembrane</keyword>
<reference evidence="2 3" key="1">
    <citation type="submission" date="2024-09" db="EMBL/GenBank/DDBJ databases">
        <authorList>
            <person name="Sun Q."/>
            <person name="Mori K."/>
        </authorList>
    </citation>
    <scope>NUCLEOTIDE SEQUENCE [LARGE SCALE GENOMIC DNA]</scope>
    <source>
        <strain evidence="2 3">JCM 11201</strain>
    </source>
</reference>
<dbReference type="RefSeq" id="WP_379949598.1">
    <property type="nucleotide sequence ID" value="NZ_JBHMAF010000068.1"/>
</dbReference>
<comment type="caution">
    <text evidence="2">The sequence shown here is derived from an EMBL/GenBank/DDBJ whole genome shotgun (WGS) entry which is preliminary data.</text>
</comment>
<dbReference type="Proteomes" id="UP001589609">
    <property type="component" value="Unassembled WGS sequence"/>
</dbReference>
<keyword evidence="3" id="KW-1185">Reference proteome</keyword>
<dbReference type="EMBL" id="JBHMAF010000068">
    <property type="protein sequence ID" value="MFB9759301.1"/>
    <property type="molecule type" value="Genomic_DNA"/>
</dbReference>
<name>A0ABV5WFB8_9BACI</name>
<evidence type="ECO:0000256" key="1">
    <source>
        <dbReference type="SAM" id="Phobius"/>
    </source>
</evidence>
<protein>
    <submittedName>
        <fullName evidence="2">Uncharacterized protein</fullName>
    </submittedName>
</protein>